<keyword evidence="5" id="KW-0274">FAD</keyword>
<evidence type="ECO:0000256" key="1">
    <source>
        <dbReference type="ARBA" id="ARBA00001974"/>
    </source>
</evidence>
<evidence type="ECO:0000256" key="6">
    <source>
        <dbReference type="ARBA" id="ARBA00023002"/>
    </source>
</evidence>
<dbReference type="PANTHER" id="PTHR47354:SF6">
    <property type="entry name" value="NADH OXIDOREDUCTASE HCR"/>
    <property type="match status" value="1"/>
</dbReference>
<dbReference type="SUPFAM" id="SSF63380">
    <property type="entry name" value="Riboflavin synthase domain-like"/>
    <property type="match status" value="1"/>
</dbReference>
<dbReference type="InterPro" id="IPR039261">
    <property type="entry name" value="FNR_nucleotide-bd"/>
</dbReference>
<keyword evidence="3" id="KW-0001">2Fe-2S</keyword>
<dbReference type="Pfam" id="PF00175">
    <property type="entry name" value="NAD_binding_1"/>
    <property type="match status" value="1"/>
</dbReference>
<dbReference type="InterPro" id="IPR008333">
    <property type="entry name" value="Cbr1-like_FAD-bd_dom"/>
</dbReference>
<keyword evidence="8" id="KW-0411">Iron-sulfur</keyword>
<feature type="domain" description="FAD-binding FR-type" evidence="9">
    <location>
        <begin position="40"/>
        <end position="143"/>
    </location>
</feature>
<dbReference type="PRINTS" id="PR00371">
    <property type="entry name" value="FPNCR"/>
</dbReference>
<keyword evidence="7" id="KW-0408">Iron</keyword>
<dbReference type="GO" id="GO:0046872">
    <property type="term" value="F:metal ion binding"/>
    <property type="evidence" value="ECO:0007669"/>
    <property type="project" value="UniProtKB-KW"/>
</dbReference>
<dbReference type="InterPro" id="IPR001709">
    <property type="entry name" value="Flavoprot_Pyr_Nucl_cyt_Rdtase"/>
</dbReference>
<keyword evidence="11" id="KW-1185">Reference proteome</keyword>
<evidence type="ECO:0000256" key="2">
    <source>
        <dbReference type="ARBA" id="ARBA00022630"/>
    </source>
</evidence>
<dbReference type="Gene3D" id="3.40.50.80">
    <property type="entry name" value="Nucleotide-binding domain of ferredoxin-NADP reductase (FNR) module"/>
    <property type="match status" value="1"/>
</dbReference>
<dbReference type="EMBL" id="VLNY01000004">
    <property type="protein sequence ID" value="KAA0022870.1"/>
    <property type="molecule type" value="Genomic_DNA"/>
</dbReference>
<proteinExistence type="predicted"/>
<evidence type="ECO:0000256" key="5">
    <source>
        <dbReference type="ARBA" id="ARBA00022827"/>
    </source>
</evidence>
<protein>
    <submittedName>
        <fullName evidence="10">Ferredoxin reductase</fullName>
    </submittedName>
</protein>
<dbReference type="PROSITE" id="PS51384">
    <property type="entry name" value="FAD_FR"/>
    <property type="match status" value="1"/>
</dbReference>
<accession>A0A5A7S9P6</accession>
<dbReference type="InterPro" id="IPR012675">
    <property type="entry name" value="Beta-grasp_dom_sf"/>
</dbReference>
<dbReference type="SUPFAM" id="SSF54292">
    <property type="entry name" value="2Fe-2S ferredoxin-like"/>
    <property type="match status" value="1"/>
</dbReference>
<dbReference type="InterPro" id="IPR001433">
    <property type="entry name" value="OxRdtase_FAD/NAD-bd"/>
</dbReference>
<dbReference type="SUPFAM" id="SSF52343">
    <property type="entry name" value="Ferredoxin reductase-like, C-terminal NADP-linked domain"/>
    <property type="match status" value="1"/>
</dbReference>
<dbReference type="CDD" id="cd00207">
    <property type="entry name" value="fer2"/>
    <property type="match status" value="1"/>
</dbReference>
<dbReference type="InterPro" id="IPR017938">
    <property type="entry name" value="Riboflavin_synthase-like_b-brl"/>
</dbReference>
<reference evidence="10 11" key="1">
    <citation type="submission" date="2019-07" db="EMBL/GenBank/DDBJ databases">
        <title>Rhodococcus cavernicolus sp. nov., isolated from a cave.</title>
        <authorList>
            <person name="Lee S.D."/>
        </authorList>
    </citation>
    <scope>NUCLEOTIDE SEQUENCE [LARGE SCALE GENOMIC DNA]</scope>
    <source>
        <strain evidence="10 11">C1-24</strain>
    </source>
</reference>
<evidence type="ECO:0000256" key="8">
    <source>
        <dbReference type="ARBA" id="ARBA00023014"/>
    </source>
</evidence>
<evidence type="ECO:0000313" key="10">
    <source>
        <dbReference type="EMBL" id="KAA0022870.1"/>
    </source>
</evidence>
<dbReference type="OrthoDB" id="9796486at2"/>
<dbReference type="PRINTS" id="PR00410">
    <property type="entry name" value="PHEHYDRXLASE"/>
</dbReference>
<dbReference type="Gene3D" id="3.10.20.30">
    <property type="match status" value="1"/>
</dbReference>
<keyword evidence="2" id="KW-0285">Flavoprotein</keyword>
<organism evidence="10 11">
    <name type="scientific">Antrihabitans cavernicola</name>
    <dbReference type="NCBI Taxonomy" id="2495913"/>
    <lineage>
        <taxon>Bacteria</taxon>
        <taxon>Bacillati</taxon>
        <taxon>Actinomycetota</taxon>
        <taxon>Actinomycetes</taxon>
        <taxon>Mycobacteriales</taxon>
        <taxon>Nocardiaceae</taxon>
        <taxon>Antrihabitans</taxon>
    </lineage>
</organism>
<keyword evidence="6" id="KW-0560">Oxidoreductase</keyword>
<evidence type="ECO:0000313" key="11">
    <source>
        <dbReference type="Proteomes" id="UP000322244"/>
    </source>
</evidence>
<evidence type="ECO:0000256" key="7">
    <source>
        <dbReference type="ARBA" id="ARBA00023004"/>
    </source>
</evidence>
<dbReference type="GO" id="GO:0016491">
    <property type="term" value="F:oxidoreductase activity"/>
    <property type="evidence" value="ECO:0007669"/>
    <property type="project" value="UniProtKB-KW"/>
</dbReference>
<dbReference type="InterPro" id="IPR001041">
    <property type="entry name" value="2Fe-2S_ferredoxin-type"/>
</dbReference>
<dbReference type="PANTHER" id="PTHR47354">
    <property type="entry name" value="NADH OXIDOREDUCTASE HCR"/>
    <property type="match status" value="1"/>
</dbReference>
<keyword evidence="4" id="KW-0479">Metal-binding</keyword>
<dbReference type="AlphaFoldDB" id="A0A5A7S9P6"/>
<dbReference type="CDD" id="cd06216">
    <property type="entry name" value="FNR_iron_sulfur_binding_2"/>
    <property type="match status" value="1"/>
</dbReference>
<dbReference type="InterPro" id="IPR017927">
    <property type="entry name" value="FAD-bd_FR_type"/>
</dbReference>
<dbReference type="Proteomes" id="UP000322244">
    <property type="component" value="Unassembled WGS sequence"/>
</dbReference>
<comment type="caution">
    <text evidence="10">The sequence shown here is derived from an EMBL/GenBank/DDBJ whole genome shotgun (WGS) entry which is preliminary data.</text>
</comment>
<dbReference type="InterPro" id="IPR050415">
    <property type="entry name" value="MRET"/>
</dbReference>
<evidence type="ECO:0000256" key="4">
    <source>
        <dbReference type="ARBA" id="ARBA00022723"/>
    </source>
</evidence>
<name>A0A5A7S9P6_9NOCA</name>
<dbReference type="RefSeq" id="WP_149430129.1">
    <property type="nucleotide sequence ID" value="NZ_VLNY01000004.1"/>
</dbReference>
<comment type="cofactor">
    <cofactor evidence="1">
        <name>FAD</name>
        <dbReference type="ChEBI" id="CHEBI:57692"/>
    </cofactor>
</comment>
<dbReference type="GO" id="GO:0051537">
    <property type="term" value="F:2 iron, 2 sulfur cluster binding"/>
    <property type="evidence" value="ECO:0007669"/>
    <property type="project" value="UniProtKB-KW"/>
</dbReference>
<dbReference type="Pfam" id="PF00970">
    <property type="entry name" value="FAD_binding_6"/>
    <property type="match status" value="1"/>
</dbReference>
<dbReference type="Gene3D" id="2.40.30.10">
    <property type="entry name" value="Translation factors"/>
    <property type="match status" value="1"/>
</dbReference>
<evidence type="ECO:0000259" key="9">
    <source>
        <dbReference type="PROSITE" id="PS51384"/>
    </source>
</evidence>
<evidence type="ECO:0000256" key="3">
    <source>
        <dbReference type="ARBA" id="ARBA00022714"/>
    </source>
</evidence>
<dbReference type="InterPro" id="IPR036010">
    <property type="entry name" value="2Fe-2S_ferredoxin-like_sf"/>
</dbReference>
<gene>
    <name evidence="10" type="ORF">FOY51_10155</name>
</gene>
<sequence>MTSVLPKRLTGGRLFSLVEALATPHHVDRYLELLDPMATVRDMRAEVTAVHKSTDDTVTLTLRPTRHWLGFHAGQFVQVGVVIDGVRHTRCYSPACSQHRNDGHIELTVKAHPDGLVSQYLHRNARVGLVVDLSQASGAFRMPNARPASVLLISGGSGITPVLSMLRTLVDENYRGQITFLHYAYTEQDVSYRAELDRIAAANDNVNLVLAYTDQQTGGDLHGFFDQAHLDAAAPWHRDAETYLCGPPGLMRGVRELFRDIDLEDRLHTEEFAPPVVATEDATGTASFSTSGIESANAGANLLEQAEAAGLTPEYGCRMGICFTCTSTKISGCTKNLRTGEIDNDPDQPIQLCISAAVGDVEIAI</sequence>